<dbReference type="InterPro" id="IPR027417">
    <property type="entry name" value="P-loop_NTPase"/>
</dbReference>
<evidence type="ECO:0000256" key="5">
    <source>
        <dbReference type="HAMAP-Rule" id="MF_00235"/>
    </source>
</evidence>
<organism evidence="9 10">
    <name type="scientific">Candidatus Rickettsiella isopodorum</name>
    <dbReference type="NCBI Taxonomy" id="1225476"/>
    <lineage>
        <taxon>Bacteria</taxon>
        <taxon>Pseudomonadati</taxon>
        <taxon>Pseudomonadota</taxon>
        <taxon>Gammaproteobacteria</taxon>
        <taxon>Legionellales</taxon>
        <taxon>Coxiellaceae</taxon>
        <taxon>Rickettsiella</taxon>
    </lineage>
</organism>
<keyword evidence="5" id="KW-0963">Cytoplasm</keyword>
<dbReference type="NCBIfam" id="NF001380">
    <property type="entry name" value="PRK00279.1-2"/>
    <property type="match status" value="1"/>
</dbReference>
<protein>
    <recommendedName>
        <fullName evidence="5 7">Adenylate kinase</fullName>
        <shortName evidence="5">AK</shortName>
        <ecNumber evidence="5 7">2.7.4.3</ecNumber>
    </recommendedName>
    <alternativeName>
        <fullName evidence="5">ATP-AMP transphosphorylase</fullName>
    </alternativeName>
    <alternativeName>
        <fullName evidence="5">ATP:AMP phosphotransferase</fullName>
    </alternativeName>
    <alternativeName>
        <fullName evidence="5">Adenylate monophosphate kinase</fullName>
    </alternativeName>
</protein>
<keyword evidence="1 5" id="KW-0808">Transferase</keyword>
<feature type="binding site" evidence="5">
    <location>
        <begin position="57"/>
        <end position="59"/>
    </location>
    <ligand>
        <name>AMP</name>
        <dbReference type="ChEBI" id="CHEBI:456215"/>
    </ligand>
</feature>
<comment type="catalytic activity">
    <reaction evidence="5 7">
        <text>AMP + ATP = 2 ADP</text>
        <dbReference type="Rhea" id="RHEA:12973"/>
        <dbReference type="ChEBI" id="CHEBI:30616"/>
        <dbReference type="ChEBI" id="CHEBI:456215"/>
        <dbReference type="ChEBI" id="CHEBI:456216"/>
        <dbReference type="EC" id="2.7.4.3"/>
    </reaction>
</comment>
<feature type="binding site" evidence="5">
    <location>
        <position position="92"/>
    </location>
    <ligand>
        <name>AMP</name>
        <dbReference type="ChEBI" id="CHEBI:456215"/>
    </ligand>
</feature>
<feature type="binding site" evidence="5">
    <location>
        <begin position="10"/>
        <end position="15"/>
    </location>
    <ligand>
        <name>ATP</name>
        <dbReference type="ChEBI" id="CHEBI:30616"/>
    </ligand>
</feature>
<feature type="binding site" evidence="5">
    <location>
        <position position="167"/>
    </location>
    <ligand>
        <name>AMP</name>
        <dbReference type="ChEBI" id="CHEBI:456215"/>
    </ligand>
</feature>
<dbReference type="Pfam" id="PF00406">
    <property type="entry name" value="ADK"/>
    <property type="match status" value="1"/>
</dbReference>
<feature type="binding site" evidence="5">
    <location>
        <position position="31"/>
    </location>
    <ligand>
        <name>AMP</name>
        <dbReference type="ChEBI" id="CHEBI:456215"/>
    </ligand>
</feature>
<evidence type="ECO:0000256" key="2">
    <source>
        <dbReference type="ARBA" id="ARBA00022727"/>
    </source>
</evidence>
<dbReference type="Pfam" id="PF05191">
    <property type="entry name" value="ADK_lid"/>
    <property type="match status" value="1"/>
</dbReference>
<dbReference type="CDD" id="cd01428">
    <property type="entry name" value="ADK"/>
    <property type="match status" value="1"/>
</dbReference>
<reference evidence="9 10" key="1">
    <citation type="submission" date="2016-03" db="EMBL/GenBank/DDBJ databases">
        <title>Comparative genomics of Rickettsiella.</title>
        <authorList>
            <person name="Chandler C."/>
            <person name="Wang Y."/>
        </authorList>
    </citation>
    <scope>NUCLEOTIDE SEQUENCE [LARGE SCALE GENOMIC DNA]</scope>
    <source>
        <strain evidence="9 10">RCFS May 2013</strain>
    </source>
</reference>
<feature type="region of interest" description="LID" evidence="5">
    <location>
        <begin position="122"/>
        <end position="159"/>
    </location>
</feature>
<comment type="function">
    <text evidence="5">Catalyzes the reversible transfer of the terminal phosphate group between ATP and AMP. Plays an important role in cellular energy homeostasis and in adenine nucleotide metabolism.</text>
</comment>
<dbReference type="NCBIfam" id="TIGR01351">
    <property type="entry name" value="adk"/>
    <property type="match status" value="1"/>
</dbReference>
<feature type="binding site" evidence="5">
    <location>
        <begin position="85"/>
        <end position="88"/>
    </location>
    <ligand>
        <name>AMP</name>
        <dbReference type="ChEBI" id="CHEBI:456215"/>
    </ligand>
</feature>
<dbReference type="InterPro" id="IPR000850">
    <property type="entry name" value="Adenylat/UMP-CMP_kin"/>
</dbReference>
<dbReference type="RefSeq" id="WP_071662666.1">
    <property type="nucleotide sequence ID" value="NZ_LUKY01000033.1"/>
</dbReference>
<evidence type="ECO:0000256" key="3">
    <source>
        <dbReference type="ARBA" id="ARBA00022741"/>
    </source>
</evidence>
<dbReference type="NCBIfam" id="NF001381">
    <property type="entry name" value="PRK00279.1-3"/>
    <property type="match status" value="1"/>
</dbReference>
<dbReference type="Proteomes" id="UP000183924">
    <property type="component" value="Unassembled WGS sequence"/>
</dbReference>
<feature type="binding site" evidence="5">
    <location>
        <begin position="132"/>
        <end position="133"/>
    </location>
    <ligand>
        <name>ATP</name>
        <dbReference type="ChEBI" id="CHEBI:30616"/>
    </ligand>
</feature>
<evidence type="ECO:0000313" key="9">
    <source>
        <dbReference type="EMBL" id="OIZ94173.1"/>
    </source>
</evidence>
<dbReference type="InterPro" id="IPR007862">
    <property type="entry name" value="Adenylate_kinase_lid-dom"/>
</dbReference>
<dbReference type="GO" id="GO:0005524">
    <property type="term" value="F:ATP binding"/>
    <property type="evidence" value="ECO:0007669"/>
    <property type="project" value="UniProtKB-UniRule"/>
</dbReference>
<dbReference type="PANTHER" id="PTHR23359">
    <property type="entry name" value="NUCLEOTIDE KINASE"/>
    <property type="match status" value="1"/>
</dbReference>
<feature type="binding site" evidence="5">
    <location>
        <position position="36"/>
    </location>
    <ligand>
        <name>AMP</name>
        <dbReference type="ChEBI" id="CHEBI:456215"/>
    </ligand>
</feature>
<feature type="domain" description="Adenylate kinase active site lid" evidence="8">
    <location>
        <begin position="123"/>
        <end position="158"/>
    </location>
</feature>
<dbReference type="EC" id="2.7.4.3" evidence="5 7"/>
<evidence type="ECO:0000256" key="7">
    <source>
        <dbReference type="RuleBase" id="RU003331"/>
    </source>
</evidence>
<dbReference type="InterPro" id="IPR033690">
    <property type="entry name" value="Adenylat_kinase_CS"/>
</dbReference>
<dbReference type="InterPro" id="IPR006259">
    <property type="entry name" value="Adenyl_kin_sub"/>
</dbReference>
<dbReference type="EMBL" id="LUKY01000033">
    <property type="protein sequence ID" value="OIZ94173.1"/>
    <property type="molecule type" value="Genomic_DNA"/>
</dbReference>
<feature type="binding site" evidence="5">
    <location>
        <position position="156"/>
    </location>
    <ligand>
        <name>AMP</name>
        <dbReference type="ChEBI" id="CHEBI:456215"/>
    </ligand>
</feature>
<dbReference type="SUPFAM" id="SSF52540">
    <property type="entry name" value="P-loop containing nucleoside triphosphate hydrolases"/>
    <property type="match status" value="1"/>
</dbReference>
<keyword evidence="4 5" id="KW-0418">Kinase</keyword>
<feature type="region of interest" description="NMP" evidence="5">
    <location>
        <begin position="30"/>
        <end position="59"/>
    </location>
</feature>
<evidence type="ECO:0000313" key="10">
    <source>
        <dbReference type="Proteomes" id="UP000183924"/>
    </source>
</evidence>
<dbReference type="PROSITE" id="PS00113">
    <property type="entry name" value="ADENYLATE_KINASE"/>
    <property type="match status" value="1"/>
</dbReference>
<evidence type="ECO:0000259" key="8">
    <source>
        <dbReference type="Pfam" id="PF05191"/>
    </source>
</evidence>
<comment type="subunit">
    <text evidence="5 7">Monomer.</text>
</comment>
<comment type="domain">
    <text evidence="5">Consists of three domains, a large central CORE domain and two small peripheral domains, NMPbind and LID, which undergo movements during catalysis. The LID domain closes over the site of phosphoryl transfer upon ATP binding. Assembling and dissambling the active center during each catalytic cycle provides an effective means to prevent ATP hydrolysis.</text>
</comment>
<dbReference type="FunFam" id="3.40.50.300:FF:000106">
    <property type="entry name" value="Adenylate kinase mitochondrial"/>
    <property type="match status" value="1"/>
</dbReference>
<name>A0A1J8PGH8_9COXI</name>
<dbReference type="UniPathway" id="UPA00588">
    <property type="reaction ID" value="UER00649"/>
</dbReference>
<keyword evidence="10" id="KW-1185">Reference proteome</keyword>
<proteinExistence type="inferred from homology"/>
<comment type="pathway">
    <text evidence="5">Purine metabolism; AMP biosynthesis via salvage pathway; AMP from ADP: step 1/1.</text>
</comment>
<evidence type="ECO:0000256" key="6">
    <source>
        <dbReference type="RuleBase" id="RU003330"/>
    </source>
</evidence>
<dbReference type="Gene3D" id="3.40.50.300">
    <property type="entry name" value="P-loop containing nucleotide triphosphate hydrolases"/>
    <property type="match status" value="1"/>
</dbReference>
<gene>
    <name evidence="5" type="primary">adk</name>
    <name evidence="9" type="ORF">A1D18_04760</name>
</gene>
<dbReference type="PRINTS" id="PR00094">
    <property type="entry name" value="ADENYLTKNASE"/>
</dbReference>
<comment type="subcellular location">
    <subcellularLocation>
        <location evidence="5 7">Cytoplasm</location>
    </subcellularLocation>
</comment>
<keyword evidence="5 7" id="KW-0067">ATP-binding</keyword>
<comment type="caution">
    <text evidence="9">The sequence shown here is derived from an EMBL/GenBank/DDBJ whole genome shotgun (WGS) entry which is preliminary data.</text>
</comment>
<feature type="binding site" evidence="5">
    <location>
        <position position="123"/>
    </location>
    <ligand>
        <name>ATP</name>
        <dbReference type="ChEBI" id="CHEBI:30616"/>
    </ligand>
</feature>
<keyword evidence="2 5" id="KW-0545">Nucleotide biosynthesis</keyword>
<dbReference type="GO" id="GO:0044209">
    <property type="term" value="P:AMP salvage"/>
    <property type="evidence" value="ECO:0007669"/>
    <property type="project" value="UniProtKB-UniRule"/>
</dbReference>
<accession>A0A1J8PGH8</accession>
<dbReference type="GO" id="GO:0004017">
    <property type="term" value="F:AMP kinase activity"/>
    <property type="evidence" value="ECO:0007669"/>
    <property type="project" value="UniProtKB-UniRule"/>
</dbReference>
<comment type="caution">
    <text evidence="5">Lacks conserved residue(s) required for the propagation of feature annotation.</text>
</comment>
<keyword evidence="3 5" id="KW-0547">Nucleotide-binding</keyword>
<evidence type="ECO:0000256" key="1">
    <source>
        <dbReference type="ARBA" id="ARBA00022679"/>
    </source>
</evidence>
<sequence>MRIILLGAPGAGKGTQAKFLTAYYHIPQISTGDMLRSAVSQGTPVGLQAKALMDSGQLISDKVIIELVEARIQQPDCINGFLFDGFPRTLPQAEAIRANGILIDFVIEIKVEDDEIVKRLSGRRIHLGSGRIYHILYNPPKIPNKDDVTGEELIQRKDDTEATVRERLRIYHQQTKPLLCYYKEWQDRGDPGAPCYISINGYADVEEVRRNIFAALKENRKE</sequence>
<dbReference type="NCBIfam" id="NF001379">
    <property type="entry name" value="PRK00279.1-1"/>
    <property type="match status" value="1"/>
</dbReference>
<dbReference type="OrthoDB" id="9805030at2"/>
<comment type="similarity">
    <text evidence="5 6">Belongs to the adenylate kinase family.</text>
</comment>
<dbReference type="AlphaFoldDB" id="A0A1J8PGH8"/>
<dbReference type="HAMAP" id="MF_00235">
    <property type="entry name" value="Adenylate_kinase_Adk"/>
    <property type="match status" value="1"/>
</dbReference>
<dbReference type="GO" id="GO:0005737">
    <property type="term" value="C:cytoplasm"/>
    <property type="evidence" value="ECO:0007669"/>
    <property type="project" value="UniProtKB-SubCell"/>
</dbReference>
<evidence type="ECO:0000256" key="4">
    <source>
        <dbReference type="ARBA" id="ARBA00022777"/>
    </source>
</evidence>
<dbReference type="STRING" id="1225476.A1D18_04760"/>
<feature type="binding site" evidence="5">
    <location>
        <position position="203"/>
    </location>
    <ligand>
        <name>ATP</name>
        <dbReference type="ChEBI" id="CHEBI:30616"/>
    </ligand>
</feature>